<dbReference type="AlphaFoldDB" id="Q6M9Y0"/>
<dbReference type="InterPro" id="IPR045584">
    <property type="entry name" value="Pilin-like"/>
</dbReference>
<dbReference type="eggNOG" id="COG4968">
    <property type="taxonomic scope" value="Bacteria"/>
</dbReference>
<proteinExistence type="predicted"/>
<keyword evidence="1" id="KW-1133">Transmembrane helix</keyword>
<organism evidence="2 3">
    <name type="scientific">Protochlamydia amoebophila (strain UWE25)</name>
    <dbReference type="NCBI Taxonomy" id="264201"/>
    <lineage>
        <taxon>Bacteria</taxon>
        <taxon>Pseudomonadati</taxon>
        <taxon>Chlamydiota</taxon>
        <taxon>Chlamydiia</taxon>
        <taxon>Parachlamydiales</taxon>
        <taxon>Parachlamydiaceae</taxon>
        <taxon>Candidatus Protochlamydia</taxon>
    </lineage>
</organism>
<evidence type="ECO:0000313" key="3">
    <source>
        <dbReference type="Proteomes" id="UP000000529"/>
    </source>
</evidence>
<keyword evidence="1" id="KW-0812">Transmembrane</keyword>
<keyword evidence="3" id="KW-1185">Reference proteome</keyword>
<accession>Q6M9Y0</accession>
<name>Q6M9Y0_PARUW</name>
<sequence length="134" mass="15193">MKVVKSKKHFVTLVEMMIVMFLIAMITGVIAYNYTGSLDEGKAFKTKAGIEKIHTVLDLHFAMHPEEKENVAMNWKKILSDSPLVKNSRDLEKDGWGVEYTVTTKENGEIEITSAKYTDYLNKKGQGSLFKDSK</sequence>
<dbReference type="EMBL" id="BX908798">
    <property type="protein sequence ID" value="CAF24619.1"/>
    <property type="molecule type" value="Genomic_DNA"/>
</dbReference>
<dbReference type="SUPFAM" id="SSF54523">
    <property type="entry name" value="Pili subunits"/>
    <property type="match status" value="1"/>
</dbReference>
<dbReference type="STRING" id="264201.pc1895"/>
<evidence type="ECO:0000313" key="2">
    <source>
        <dbReference type="EMBL" id="CAF24619.1"/>
    </source>
</evidence>
<dbReference type="Proteomes" id="UP000000529">
    <property type="component" value="Chromosome"/>
</dbReference>
<gene>
    <name evidence="2" type="ORF">PC_RS09100</name>
</gene>
<evidence type="ECO:0008006" key="4">
    <source>
        <dbReference type="Google" id="ProtNLM"/>
    </source>
</evidence>
<dbReference type="KEGG" id="pcu:PC_RS09100"/>
<keyword evidence="1" id="KW-0472">Membrane</keyword>
<dbReference type="HOGENOM" id="CLU_156557_0_0_0"/>
<protein>
    <recommendedName>
        <fullName evidence="4">Type II secretion system protein GspG C-terminal domain-containing protein</fullName>
    </recommendedName>
</protein>
<dbReference type="RefSeq" id="WP_011176440.1">
    <property type="nucleotide sequence ID" value="NC_005861.2"/>
</dbReference>
<reference evidence="2 3" key="1">
    <citation type="journal article" date="2004" name="Science">
        <title>Illuminating the evolutionary history of chlamydiae.</title>
        <authorList>
            <person name="Horn M."/>
            <person name="Collingro A."/>
            <person name="Schmitz-Esser S."/>
            <person name="Beier C.L."/>
            <person name="Purkhold U."/>
            <person name="Fartmann B."/>
            <person name="Brandt P."/>
            <person name="Nyakatura G.J."/>
            <person name="Droege M."/>
            <person name="Frishman D."/>
            <person name="Rattei T."/>
            <person name="Mewes H."/>
            <person name="Wagner M."/>
        </authorList>
    </citation>
    <scope>NUCLEOTIDE SEQUENCE [LARGE SCALE GENOMIC DNA]</scope>
    <source>
        <strain evidence="2 3">UWE25</strain>
    </source>
</reference>
<feature type="transmembrane region" description="Helical" evidence="1">
    <location>
        <begin position="12"/>
        <end position="34"/>
    </location>
</feature>
<dbReference type="OrthoDB" id="21323at2"/>
<evidence type="ECO:0000256" key="1">
    <source>
        <dbReference type="SAM" id="Phobius"/>
    </source>
</evidence>